<dbReference type="EMBL" id="AP025314">
    <property type="protein sequence ID" value="BDD11016.1"/>
    <property type="molecule type" value="Genomic_DNA"/>
</dbReference>
<proteinExistence type="predicted"/>
<accession>A0AAU9CFT5</accession>
<sequence length="219" mass="25441">MTATDLNDKTKFRILHEFSFDETKEFLLNNAPRRSRWMIFFQIWTITTLAVSVFFIIFKSEGIIDSLQQILIGLVLCFSLVIILHEGLHGLAFLPLGKRNISFGWIPKKFMFYAMAHRESLSTRQYAYIAMLPFAVINSAMIICAFFFPEFVTVFLTILTVHSLFCSGDFMFTSIFMSMGEVYTYDDKKLRRTYIFVPAKDEITTSDDNEQTEIQDDSI</sequence>
<evidence type="ECO:0000313" key="2">
    <source>
        <dbReference type="EMBL" id="BDD11016.1"/>
    </source>
</evidence>
<feature type="transmembrane region" description="Helical" evidence="1">
    <location>
        <begin position="154"/>
        <end position="179"/>
    </location>
</feature>
<protein>
    <recommendedName>
        <fullName evidence="4">DUF3267 domain-containing protein</fullName>
    </recommendedName>
</protein>
<feature type="transmembrane region" description="Helical" evidence="1">
    <location>
        <begin position="37"/>
        <end position="58"/>
    </location>
</feature>
<evidence type="ECO:0000256" key="1">
    <source>
        <dbReference type="SAM" id="Phobius"/>
    </source>
</evidence>
<keyword evidence="1" id="KW-0472">Membrane</keyword>
<keyword evidence="1" id="KW-0812">Transmembrane</keyword>
<evidence type="ECO:0000313" key="3">
    <source>
        <dbReference type="Proteomes" id="UP001348817"/>
    </source>
</evidence>
<feature type="transmembrane region" description="Helical" evidence="1">
    <location>
        <begin position="70"/>
        <end position="94"/>
    </location>
</feature>
<gene>
    <name evidence="2" type="ORF">FUAX_34480</name>
</gene>
<dbReference type="RefSeq" id="WP_338392538.1">
    <property type="nucleotide sequence ID" value="NZ_AP025314.1"/>
</dbReference>
<dbReference type="Proteomes" id="UP001348817">
    <property type="component" value="Chromosome"/>
</dbReference>
<feature type="transmembrane region" description="Helical" evidence="1">
    <location>
        <begin position="126"/>
        <end position="148"/>
    </location>
</feature>
<organism evidence="2 3">
    <name type="scientific">Fulvitalea axinellae</name>
    <dbReference type="NCBI Taxonomy" id="1182444"/>
    <lineage>
        <taxon>Bacteria</taxon>
        <taxon>Pseudomonadati</taxon>
        <taxon>Bacteroidota</taxon>
        <taxon>Cytophagia</taxon>
        <taxon>Cytophagales</taxon>
        <taxon>Persicobacteraceae</taxon>
        <taxon>Fulvitalea</taxon>
    </lineage>
</organism>
<dbReference type="InterPro" id="IPR021683">
    <property type="entry name" value="DUF3267"/>
</dbReference>
<name>A0AAU9CFT5_9BACT</name>
<keyword evidence="3" id="KW-1185">Reference proteome</keyword>
<dbReference type="AlphaFoldDB" id="A0AAU9CFT5"/>
<dbReference type="KEGG" id="fax:FUAX_34480"/>
<reference evidence="2 3" key="1">
    <citation type="submission" date="2021-12" db="EMBL/GenBank/DDBJ databases">
        <title>Genome sequencing of bacteria with rrn-lacking chromosome and rrn-plasmid.</title>
        <authorList>
            <person name="Anda M."/>
            <person name="Iwasaki W."/>
        </authorList>
    </citation>
    <scope>NUCLEOTIDE SEQUENCE [LARGE SCALE GENOMIC DNA]</scope>
    <source>
        <strain evidence="2 3">DSM 100852</strain>
    </source>
</reference>
<evidence type="ECO:0008006" key="4">
    <source>
        <dbReference type="Google" id="ProtNLM"/>
    </source>
</evidence>
<dbReference type="Pfam" id="PF11667">
    <property type="entry name" value="DUF3267"/>
    <property type="match status" value="1"/>
</dbReference>
<keyword evidence="1" id="KW-1133">Transmembrane helix</keyword>